<dbReference type="GO" id="GO:0045944">
    <property type="term" value="P:positive regulation of transcription by RNA polymerase II"/>
    <property type="evidence" value="ECO:0007669"/>
    <property type="project" value="TreeGrafter"/>
</dbReference>
<feature type="region of interest" description="Disordered" evidence="8">
    <location>
        <begin position="141"/>
        <end position="173"/>
    </location>
</feature>
<evidence type="ECO:0000256" key="2">
    <source>
        <dbReference type="ARBA" id="ARBA00022723"/>
    </source>
</evidence>
<dbReference type="Pfam" id="PF04082">
    <property type="entry name" value="Fungal_trans"/>
    <property type="match status" value="1"/>
</dbReference>
<dbReference type="Pfam" id="PF00172">
    <property type="entry name" value="Zn_clus"/>
    <property type="match status" value="1"/>
</dbReference>
<keyword evidence="7" id="KW-0539">Nucleus</keyword>
<dbReference type="InterPro" id="IPR007219">
    <property type="entry name" value="XnlR_reg_dom"/>
</dbReference>
<evidence type="ECO:0000256" key="7">
    <source>
        <dbReference type="ARBA" id="ARBA00023242"/>
    </source>
</evidence>
<dbReference type="SMART" id="SM00906">
    <property type="entry name" value="Fungal_trans"/>
    <property type="match status" value="1"/>
</dbReference>
<dbReference type="PROSITE" id="PS50048">
    <property type="entry name" value="ZN2_CY6_FUNGAL_2"/>
    <property type="match status" value="1"/>
</dbReference>
<reference evidence="10 11" key="1">
    <citation type="submission" date="2015-01" db="EMBL/GenBank/DDBJ databases">
        <title>The Genome Sequence of Cladophialophora immunda CBS83496.</title>
        <authorList>
            <consortium name="The Broad Institute Genomics Platform"/>
            <person name="Cuomo C."/>
            <person name="de Hoog S."/>
            <person name="Gorbushina A."/>
            <person name="Stielow B."/>
            <person name="Teixiera M."/>
            <person name="Abouelleil A."/>
            <person name="Chapman S.B."/>
            <person name="Priest M."/>
            <person name="Young S.K."/>
            <person name="Wortman J."/>
            <person name="Nusbaum C."/>
            <person name="Birren B."/>
        </authorList>
    </citation>
    <scope>NUCLEOTIDE SEQUENCE [LARGE SCALE GENOMIC DNA]</scope>
    <source>
        <strain evidence="10 11">CBS 83496</strain>
    </source>
</reference>
<feature type="region of interest" description="Disordered" evidence="8">
    <location>
        <begin position="1"/>
        <end position="56"/>
    </location>
</feature>
<dbReference type="InterPro" id="IPR036864">
    <property type="entry name" value="Zn2-C6_fun-type_DNA-bd_sf"/>
</dbReference>
<dbReference type="Proteomes" id="UP000054466">
    <property type="component" value="Unassembled WGS sequence"/>
</dbReference>
<evidence type="ECO:0000313" key="11">
    <source>
        <dbReference type="Proteomes" id="UP000054466"/>
    </source>
</evidence>
<dbReference type="VEuPathDB" id="FungiDB:PV07_11695"/>
<evidence type="ECO:0000256" key="6">
    <source>
        <dbReference type="ARBA" id="ARBA00023163"/>
    </source>
</evidence>
<evidence type="ECO:0000256" key="3">
    <source>
        <dbReference type="ARBA" id="ARBA00022833"/>
    </source>
</evidence>
<evidence type="ECO:0000313" key="10">
    <source>
        <dbReference type="EMBL" id="KIW23503.1"/>
    </source>
</evidence>
<dbReference type="GeneID" id="27350889"/>
<dbReference type="SUPFAM" id="SSF57701">
    <property type="entry name" value="Zn2/Cys6 DNA-binding domain"/>
    <property type="match status" value="1"/>
</dbReference>
<proteinExistence type="predicted"/>
<evidence type="ECO:0000256" key="4">
    <source>
        <dbReference type="ARBA" id="ARBA00023015"/>
    </source>
</evidence>
<dbReference type="AlphaFoldDB" id="A0A0D2BWT5"/>
<dbReference type="GO" id="GO:0000981">
    <property type="term" value="F:DNA-binding transcription factor activity, RNA polymerase II-specific"/>
    <property type="evidence" value="ECO:0007669"/>
    <property type="project" value="InterPro"/>
</dbReference>
<name>A0A0D2BWT5_9EURO</name>
<keyword evidence="4" id="KW-0805">Transcription regulation</keyword>
<dbReference type="SMART" id="SM00066">
    <property type="entry name" value="GAL4"/>
    <property type="match status" value="1"/>
</dbReference>
<dbReference type="OrthoDB" id="6486656at2759"/>
<dbReference type="InterPro" id="IPR001138">
    <property type="entry name" value="Zn2Cys6_DnaBD"/>
</dbReference>
<dbReference type="GO" id="GO:0006351">
    <property type="term" value="P:DNA-templated transcription"/>
    <property type="evidence" value="ECO:0007669"/>
    <property type="project" value="InterPro"/>
</dbReference>
<keyword evidence="6" id="KW-0804">Transcription</keyword>
<feature type="domain" description="Zn(2)-C6 fungal-type" evidence="9">
    <location>
        <begin position="75"/>
        <end position="104"/>
    </location>
</feature>
<dbReference type="PROSITE" id="PS00463">
    <property type="entry name" value="ZN2_CY6_FUNGAL_1"/>
    <property type="match status" value="1"/>
</dbReference>
<evidence type="ECO:0000259" key="9">
    <source>
        <dbReference type="PROSITE" id="PS50048"/>
    </source>
</evidence>
<dbReference type="Gene3D" id="4.10.240.10">
    <property type="entry name" value="Zn(2)-C6 fungal-type DNA-binding domain"/>
    <property type="match status" value="1"/>
</dbReference>
<keyword evidence="2" id="KW-0479">Metal-binding</keyword>
<keyword evidence="3" id="KW-0862">Zinc</keyword>
<feature type="compositionally biased region" description="Polar residues" evidence="8">
    <location>
        <begin position="16"/>
        <end position="32"/>
    </location>
</feature>
<protein>
    <recommendedName>
        <fullName evidence="9">Zn(2)-C6 fungal-type domain-containing protein</fullName>
    </recommendedName>
</protein>
<dbReference type="PANTHER" id="PTHR47540">
    <property type="entry name" value="THIAMINE REPRESSIBLE GENES REGULATORY PROTEIN THI5"/>
    <property type="match status" value="1"/>
</dbReference>
<sequence length="707" mass="79662">MVNEAMVNEHLLDTMRPSSNQGSQLQNNGTVKETQDGTDIRYTVADSDPGQSHAARPELNMKKREAQTLHPVPRACSSCRERKIKCDRKSPCKHCAISFQDCIYPEPRRRKRKCLRTAEHVESLKTRIEALESCIKNLVRPADPTRTSPASEGQLAGHSSPHHPSEHSPEYSDEDISWAAPKFILTRHATEEAEDGFQGYSGDRAFIQRMREKIKNWPGDNVRSRIRPPMRPVAKLFDCDYSLAASACLPSKERARALVDAAVESYSLFPILHRPTFDRSFENMYAIPPSDYTAEQLRFLPLLYALLALGCMFIQLDSMESSREQEITEGLHYFAASRAFIDISDCTDERSLQTMIFLILFTVGTARAGTCYSYVTHALTLALRMGLHRSKSKYDDLIGREVGKRIFWVLRLLSNYFATACGMPRLLSDENVDQDLPVEVNDAYITKTVISPQPPDEVCTIAGLNAIIALHKILEQVVREIYPPRGISKTHGTQAATYLVSIEKVRDIERALKRWMESLPFGFRLNSHSAPRSLLRTQYLLRMSHAHVQLYLYRPFLHYLSKASTQTISSSNIAFSPYAVACVQACHTILSFCGEMYRRDLLQGGGFPILHMVFGSVVTLIFIIIDSADWEGKESAFKDISIGRKAIAFLAKCNNAADRAHTILEVSVDSFVIFHSWADISEDYDFSAPCRICRDSRAPAAARADSQ</sequence>
<dbReference type="GO" id="GO:0043565">
    <property type="term" value="F:sequence-specific DNA binding"/>
    <property type="evidence" value="ECO:0007669"/>
    <property type="project" value="TreeGrafter"/>
</dbReference>
<keyword evidence="11" id="KW-1185">Reference proteome</keyword>
<dbReference type="GO" id="GO:0008270">
    <property type="term" value="F:zinc ion binding"/>
    <property type="evidence" value="ECO:0007669"/>
    <property type="project" value="InterPro"/>
</dbReference>
<dbReference type="PANTHER" id="PTHR47540:SF1">
    <property type="entry name" value="ACTIVATOR OF STRESS GENES 1-RELATED"/>
    <property type="match status" value="1"/>
</dbReference>
<dbReference type="CDD" id="cd12148">
    <property type="entry name" value="fungal_TF_MHR"/>
    <property type="match status" value="1"/>
</dbReference>
<evidence type="ECO:0000256" key="1">
    <source>
        <dbReference type="ARBA" id="ARBA00004123"/>
    </source>
</evidence>
<dbReference type="EMBL" id="KN847046">
    <property type="protein sequence ID" value="KIW23503.1"/>
    <property type="molecule type" value="Genomic_DNA"/>
</dbReference>
<organism evidence="10 11">
    <name type="scientific">Cladophialophora immunda</name>
    <dbReference type="NCBI Taxonomy" id="569365"/>
    <lineage>
        <taxon>Eukaryota</taxon>
        <taxon>Fungi</taxon>
        <taxon>Dikarya</taxon>
        <taxon>Ascomycota</taxon>
        <taxon>Pezizomycotina</taxon>
        <taxon>Eurotiomycetes</taxon>
        <taxon>Chaetothyriomycetidae</taxon>
        <taxon>Chaetothyriales</taxon>
        <taxon>Herpotrichiellaceae</taxon>
        <taxon>Cladophialophora</taxon>
    </lineage>
</organism>
<evidence type="ECO:0000256" key="8">
    <source>
        <dbReference type="SAM" id="MobiDB-lite"/>
    </source>
</evidence>
<evidence type="ECO:0000256" key="5">
    <source>
        <dbReference type="ARBA" id="ARBA00023125"/>
    </source>
</evidence>
<dbReference type="GO" id="GO:0005634">
    <property type="term" value="C:nucleus"/>
    <property type="evidence" value="ECO:0007669"/>
    <property type="project" value="UniProtKB-SubCell"/>
</dbReference>
<comment type="subcellular location">
    <subcellularLocation>
        <location evidence="1">Nucleus</location>
    </subcellularLocation>
</comment>
<dbReference type="HOGENOM" id="CLU_010084_3_1_1"/>
<dbReference type="InterPro" id="IPR051711">
    <property type="entry name" value="Stress_Response_Reg"/>
</dbReference>
<dbReference type="CDD" id="cd00067">
    <property type="entry name" value="GAL4"/>
    <property type="match status" value="1"/>
</dbReference>
<gene>
    <name evidence="10" type="ORF">PV07_11695</name>
</gene>
<keyword evidence="5" id="KW-0238">DNA-binding</keyword>
<dbReference type="RefSeq" id="XP_016243719.1">
    <property type="nucleotide sequence ID" value="XM_016399157.1"/>
</dbReference>
<accession>A0A0D2BWT5</accession>